<organism evidence="9 10">
    <name type="scientific">Candidatus Woesebacteria bacterium CG06_land_8_20_14_3_00_39_27</name>
    <dbReference type="NCBI Taxonomy" id="1975057"/>
    <lineage>
        <taxon>Bacteria</taxon>
        <taxon>Candidatus Woeseibacteriota</taxon>
    </lineage>
</organism>
<sequence length="125" mass="13541">MKIVIDSSVIIDFTRAGLGVLEFLVELKKVGKIEILLPTIVVAELWAGREVARGDLEKLLSGFVQVELTEKIAKKTGEILRDKSASGFDSIIAATALECGAQLATRNIKHFAGVKGIKIFESEKS</sequence>
<dbReference type="GO" id="GO:0046872">
    <property type="term" value="F:metal ion binding"/>
    <property type="evidence" value="ECO:0007669"/>
    <property type="project" value="UniProtKB-KW"/>
</dbReference>
<keyword evidence="3" id="KW-0540">Nuclease</keyword>
<dbReference type="GO" id="GO:0004518">
    <property type="term" value="F:nuclease activity"/>
    <property type="evidence" value="ECO:0007669"/>
    <property type="project" value="UniProtKB-KW"/>
</dbReference>
<evidence type="ECO:0000256" key="2">
    <source>
        <dbReference type="ARBA" id="ARBA00022649"/>
    </source>
</evidence>
<dbReference type="Pfam" id="PF01850">
    <property type="entry name" value="PIN"/>
    <property type="match status" value="1"/>
</dbReference>
<evidence type="ECO:0000256" key="3">
    <source>
        <dbReference type="ARBA" id="ARBA00022722"/>
    </source>
</evidence>
<feature type="domain" description="PIN" evidence="8">
    <location>
        <begin position="3"/>
        <end position="109"/>
    </location>
</feature>
<name>A0A2M7AQ81_9BACT</name>
<gene>
    <name evidence="9" type="ORF">COS80_01285</name>
</gene>
<dbReference type="EMBL" id="PEWC01000028">
    <property type="protein sequence ID" value="PIU71797.1"/>
    <property type="molecule type" value="Genomic_DNA"/>
</dbReference>
<evidence type="ECO:0000256" key="5">
    <source>
        <dbReference type="ARBA" id="ARBA00022801"/>
    </source>
</evidence>
<evidence type="ECO:0000256" key="6">
    <source>
        <dbReference type="ARBA" id="ARBA00022842"/>
    </source>
</evidence>
<dbReference type="InterPro" id="IPR002716">
    <property type="entry name" value="PIN_dom"/>
</dbReference>
<dbReference type="PANTHER" id="PTHR33653:SF1">
    <property type="entry name" value="RIBONUCLEASE VAPC2"/>
    <property type="match status" value="1"/>
</dbReference>
<dbReference type="Gene3D" id="3.40.50.1010">
    <property type="entry name" value="5'-nuclease"/>
    <property type="match status" value="1"/>
</dbReference>
<dbReference type="PANTHER" id="PTHR33653">
    <property type="entry name" value="RIBONUCLEASE VAPC2"/>
    <property type="match status" value="1"/>
</dbReference>
<keyword evidence="5" id="KW-0378">Hydrolase</keyword>
<dbReference type="InterPro" id="IPR050556">
    <property type="entry name" value="Type_II_TA_system_RNase"/>
</dbReference>
<reference evidence="10" key="1">
    <citation type="submission" date="2017-09" db="EMBL/GenBank/DDBJ databases">
        <title>Depth-based differentiation of microbial function through sediment-hosted aquifers and enrichment of novel symbionts in the deep terrestrial subsurface.</title>
        <authorList>
            <person name="Probst A.J."/>
            <person name="Ladd B."/>
            <person name="Jarett J.K."/>
            <person name="Geller-Mcgrath D.E."/>
            <person name="Sieber C.M.K."/>
            <person name="Emerson J.B."/>
            <person name="Anantharaman K."/>
            <person name="Thomas B.C."/>
            <person name="Malmstrom R."/>
            <person name="Stieglmeier M."/>
            <person name="Klingl A."/>
            <person name="Woyke T."/>
            <person name="Ryan C.M."/>
            <person name="Banfield J.F."/>
        </authorList>
    </citation>
    <scope>NUCLEOTIDE SEQUENCE [LARGE SCALE GENOMIC DNA]</scope>
</reference>
<keyword evidence="4" id="KW-0479">Metal-binding</keyword>
<keyword evidence="2" id="KW-1277">Toxin-antitoxin system</keyword>
<proteinExistence type="inferred from homology"/>
<dbReference type="GO" id="GO:0016787">
    <property type="term" value="F:hydrolase activity"/>
    <property type="evidence" value="ECO:0007669"/>
    <property type="project" value="UniProtKB-KW"/>
</dbReference>
<protein>
    <submittedName>
        <fullName evidence="9">VapC toxin family PIN domain ribonuclease</fullName>
    </submittedName>
</protein>
<comment type="caution">
    <text evidence="9">The sequence shown here is derived from an EMBL/GenBank/DDBJ whole genome shotgun (WGS) entry which is preliminary data.</text>
</comment>
<evidence type="ECO:0000256" key="7">
    <source>
        <dbReference type="ARBA" id="ARBA00038093"/>
    </source>
</evidence>
<comment type="similarity">
    <text evidence="7">Belongs to the PINc/VapC protein family.</text>
</comment>
<dbReference type="AlphaFoldDB" id="A0A2M7AQ81"/>
<dbReference type="InterPro" id="IPR029060">
    <property type="entry name" value="PIN-like_dom_sf"/>
</dbReference>
<evidence type="ECO:0000313" key="10">
    <source>
        <dbReference type="Proteomes" id="UP000230972"/>
    </source>
</evidence>
<accession>A0A2M7AQ81</accession>
<evidence type="ECO:0000313" key="9">
    <source>
        <dbReference type="EMBL" id="PIU71797.1"/>
    </source>
</evidence>
<dbReference type="Proteomes" id="UP000230972">
    <property type="component" value="Unassembled WGS sequence"/>
</dbReference>
<evidence type="ECO:0000259" key="8">
    <source>
        <dbReference type="Pfam" id="PF01850"/>
    </source>
</evidence>
<evidence type="ECO:0000256" key="1">
    <source>
        <dbReference type="ARBA" id="ARBA00001946"/>
    </source>
</evidence>
<dbReference type="SUPFAM" id="SSF88723">
    <property type="entry name" value="PIN domain-like"/>
    <property type="match status" value="1"/>
</dbReference>
<comment type="cofactor">
    <cofactor evidence="1">
        <name>Mg(2+)</name>
        <dbReference type="ChEBI" id="CHEBI:18420"/>
    </cofactor>
</comment>
<keyword evidence="6" id="KW-0460">Magnesium</keyword>
<evidence type="ECO:0000256" key="4">
    <source>
        <dbReference type="ARBA" id="ARBA00022723"/>
    </source>
</evidence>